<comment type="caution">
    <text evidence="4">The sequence shown here is derived from an EMBL/GenBank/DDBJ whole genome shotgun (WGS) entry which is preliminary data.</text>
</comment>
<dbReference type="AlphaFoldDB" id="A0A842HPP6"/>
<evidence type="ECO:0000256" key="1">
    <source>
        <dbReference type="ARBA" id="ARBA00022741"/>
    </source>
</evidence>
<organism evidence="4 5">
    <name type="scientific">Pusillimonas minor</name>
    <dbReference type="NCBI Taxonomy" id="2697024"/>
    <lineage>
        <taxon>Bacteria</taxon>
        <taxon>Pseudomonadati</taxon>
        <taxon>Pseudomonadota</taxon>
        <taxon>Betaproteobacteria</taxon>
        <taxon>Burkholderiales</taxon>
        <taxon>Alcaligenaceae</taxon>
        <taxon>Pusillimonas</taxon>
    </lineage>
</organism>
<accession>A0A842HPP6</accession>
<evidence type="ECO:0000313" key="5">
    <source>
        <dbReference type="Proteomes" id="UP000545386"/>
    </source>
</evidence>
<gene>
    <name evidence="4" type="ORF">GTU67_09715</name>
</gene>
<dbReference type="InterPro" id="IPR027417">
    <property type="entry name" value="P-loop_NTPase"/>
</dbReference>
<dbReference type="PANTHER" id="PTHR39206:SF1">
    <property type="entry name" value="SLL8004 PROTEIN"/>
    <property type="match status" value="1"/>
</dbReference>
<dbReference type="Pfam" id="PF06414">
    <property type="entry name" value="Zeta_toxin"/>
    <property type="match status" value="1"/>
</dbReference>
<dbReference type="Proteomes" id="UP000545386">
    <property type="component" value="Unassembled WGS sequence"/>
</dbReference>
<evidence type="ECO:0000259" key="3">
    <source>
        <dbReference type="Pfam" id="PF06414"/>
    </source>
</evidence>
<dbReference type="EMBL" id="JACJUU010000006">
    <property type="protein sequence ID" value="MBC2770186.1"/>
    <property type="molecule type" value="Genomic_DNA"/>
</dbReference>
<keyword evidence="2" id="KW-0067">ATP-binding</keyword>
<name>A0A842HPP6_9BURK</name>
<proteinExistence type="predicted"/>
<dbReference type="InterPro" id="IPR010488">
    <property type="entry name" value="Zeta_toxin_domain"/>
</dbReference>
<dbReference type="GO" id="GO:0016301">
    <property type="term" value="F:kinase activity"/>
    <property type="evidence" value="ECO:0007669"/>
    <property type="project" value="InterPro"/>
</dbReference>
<protein>
    <submittedName>
        <fullName evidence="4">Zeta toxin family protein</fullName>
    </submittedName>
</protein>
<dbReference type="SUPFAM" id="SSF52540">
    <property type="entry name" value="P-loop containing nucleoside triphosphate hydrolases"/>
    <property type="match status" value="1"/>
</dbReference>
<sequence>MFAGPNGSGKSTMKEVIPEALLGVYINPDDIEKAWRQSGCIDFAAFKLCVDAEDVLAFFRQSTFLANAGLSLEVSHLRLDKGRLCLDPALVNSYFASVVSDFIRQKLLEQNIDFTFETVMSSSDKVDFLHRAKAAGFRIYLYYVATEDPDINISRVRHRVKMHGHDVPEDKIIERYFRSLDLLVDAIRLSDRAYIFDNSSQNRIWLAEVTDGTELEFKTDLVPHWFETYVLERLS</sequence>
<keyword evidence="1" id="KW-0547">Nucleotide-binding</keyword>
<keyword evidence="5" id="KW-1185">Reference proteome</keyword>
<feature type="domain" description="Zeta toxin" evidence="3">
    <location>
        <begin position="95"/>
        <end position="208"/>
    </location>
</feature>
<evidence type="ECO:0000256" key="2">
    <source>
        <dbReference type="ARBA" id="ARBA00022840"/>
    </source>
</evidence>
<dbReference type="Gene3D" id="3.40.50.300">
    <property type="entry name" value="P-loop containing nucleotide triphosphate hydrolases"/>
    <property type="match status" value="1"/>
</dbReference>
<dbReference type="GO" id="GO:0005524">
    <property type="term" value="F:ATP binding"/>
    <property type="evidence" value="ECO:0007669"/>
    <property type="project" value="UniProtKB-KW"/>
</dbReference>
<reference evidence="4 5" key="1">
    <citation type="submission" date="2020-08" db="EMBL/GenBank/DDBJ databases">
        <title>Paraeoetvoesia sp. YC-7-48 draft genome sequence.</title>
        <authorList>
            <person name="Yao L."/>
        </authorList>
    </citation>
    <scope>NUCLEOTIDE SEQUENCE [LARGE SCALE GENOMIC DNA]</scope>
    <source>
        <strain evidence="5">YC-7-48</strain>
    </source>
</reference>
<evidence type="ECO:0000313" key="4">
    <source>
        <dbReference type="EMBL" id="MBC2770186.1"/>
    </source>
</evidence>
<dbReference type="PANTHER" id="PTHR39206">
    <property type="entry name" value="SLL8004 PROTEIN"/>
    <property type="match status" value="1"/>
</dbReference>